<dbReference type="Gene3D" id="3.40.630.30">
    <property type="match status" value="1"/>
</dbReference>
<sequence length="280" mass="28763">MSDFSPLAQLLAAEVASHRHSARQSGGEVHEFGSLVAACAGQGAPLDTAWHDGTRAPTTTEWAEFEAWCAAHGLPCLVKAMLLSMPALLPALTARGYVPQYLLHVYAHDLRHLPDVPRGLDVQPAADAEAWARVAAAGFSPEAPTIDAGTLDIMRAVGHAAGERFWARTEGAAEWQATGAYTLAEGVAAFHGAATLPAARGRGLQAALLAARLHLAAAQGAQWASVSVSPGSGSERNVRRAGFRLAGASLAWQLGPGQPPAASTPPQTSAGPQSAGAAGK</sequence>
<accession>A0ABW1Y8T6</accession>
<dbReference type="EMBL" id="JBHSWD010000001">
    <property type="protein sequence ID" value="MFC6590730.1"/>
    <property type="molecule type" value="Genomic_DNA"/>
</dbReference>
<name>A0ABW1Y8T6_9DEIO</name>
<dbReference type="Proteomes" id="UP001596297">
    <property type="component" value="Unassembled WGS sequence"/>
</dbReference>
<proteinExistence type="predicted"/>
<protein>
    <submittedName>
        <fullName evidence="2">GNAT family N-acetyltransferase</fullName>
    </submittedName>
</protein>
<comment type="caution">
    <text evidence="2">The sequence shown here is derived from an EMBL/GenBank/DDBJ whole genome shotgun (WGS) entry which is preliminary data.</text>
</comment>
<keyword evidence="3" id="KW-1185">Reference proteome</keyword>
<evidence type="ECO:0000313" key="3">
    <source>
        <dbReference type="Proteomes" id="UP001596297"/>
    </source>
</evidence>
<gene>
    <name evidence="2" type="ORF">ACFP81_00880</name>
</gene>
<dbReference type="SUPFAM" id="SSF55729">
    <property type="entry name" value="Acyl-CoA N-acyltransferases (Nat)"/>
    <property type="match status" value="1"/>
</dbReference>
<evidence type="ECO:0000313" key="2">
    <source>
        <dbReference type="EMBL" id="MFC6590730.1"/>
    </source>
</evidence>
<dbReference type="RefSeq" id="WP_380081746.1">
    <property type="nucleotide sequence ID" value="NZ_JBHSWD010000001.1"/>
</dbReference>
<feature type="region of interest" description="Disordered" evidence="1">
    <location>
        <begin position="252"/>
        <end position="280"/>
    </location>
</feature>
<evidence type="ECO:0000256" key="1">
    <source>
        <dbReference type="SAM" id="MobiDB-lite"/>
    </source>
</evidence>
<reference evidence="3" key="1">
    <citation type="journal article" date="2019" name="Int. J. Syst. Evol. Microbiol.">
        <title>The Global Catalogue of Microorganisms (GCM) 10K type strain sequencing project: providing services to taxonomists for standard genome sequencing and annotation.</title>
        <authorList>
            <consortium name="The Broad Institute Genomics Platform"/>
            <consortium name="The Broad Institute Genome Sequencing Center for Infectious Disease"/>
            <person name="Wu L."/>
            <person name="Ma J."/>
        </authorList>
    </citation>
    <scope>NUCLEOTIDE SEQUENCE [LARGE SCALE GENOMIC DNA]</scope>
    <source>
        <strain evidence="3">CGMCC 1.15772</strain>
    </source>
</reference>
<dbReference type="InterPro" id="IPR016181">
    <property type="entry name" value="Acyl_CoA_acyltransferase"/>
</dbReference>
<organism evidence="2 3">
    <name type="scientific">Deinococcus lacus</name>
    <dbReference type="NCBI Taxonomy" id="392561"/>
    <lineage>
        <taxon>Bacteria</taxon>
        <taxon>Thermotogati</taxon>
        <taxon>Deinococcota</taxon>
        <taxon>Deinococci</taxon>
        <taxon>Deinococcales</taxon>
        <taxon>Deinococcaceae</taxon>
        <taxon>Deinococcus</taxon>
    </lineage>
</organism>